<keyword evidence="9" id="KW-1185">Reference proteome</keyword>
<dbReference type="GeneID" id="105228627"/>
<dbReference type="PANTHER" id="PTHR21143">
    <property type="entry name" value="INVERTEBRATE GUSTATORY RECEPTOR"/>
    <property type="match status" value="1"/>
</dbReference>
<evidence type="ECO:0000256" key="8">
    <source>
        <dbReference type="RuleBase" id="RU363108"/>
    </source>
</evidence>
<feature type="transmembrane region" description="Helical" evidence="8">
    <location>
        <begin position="162"/>
        <end position="180"/>
    </location>
</feature>
<evidence type="ECO:0000313" key="10">
    <source>
        <dbReference type="RefSeq" id="XP_049310814.1"/>
    </source>
</evidence>
<evidence type="ECO:0000313" key="9">
    <source>
        <dbReference type="Proteomes" id="UP001652620"/>
    </source>
</evidence>
<proteinExistence type="inferred from homology"/>
<keyword evidence="2 8" id="KW-1003">Cell membrane</keyword>
<dbReference type="InterPro" id="IPR013604">
    <property type="entry name" value="7TM_chemorcpt"/>
</dbReference>
<comment type="caution">
    <text evidence="8">Lacks conserved residue(s) required for the propagation of feature annotation.</text>
</comment>
<reference evidence="10" key="1">
    <citation type="submission" date="2025-08" db="UniProtKB">
        <authorList>
            <consortium name="RefSeq"/>
        </authorList>
    </citation>
    <scope>IDENTIFICATION</scope>
    <source>
        <tissue evidence="10">Adult</tissue>
    </source>
</reference>
<feature type="transmembrane region" description="Helical" evidence="8">
    <location>
        <begin position="367"/>
        <end position="387"/>
    </location>
</feature>
<keyword evidence="5 8" id="KW-0472">Membrane</keyword>
<keyword evidence="3 8" id="KW-0812">Transmembrane</keyword>
<comment type="subcellular location">
    <subcellularLocation>
        <location evidence="1 8">Cell membrane</location>
        <topology evidence="1 8">Multi-pass membrane protein</topology>
    </subcellularLocation>
</comment>
<accession>A0ABM3JNL5</accession>
<dbReference type="PANTHER" id="PTHR21143:SF104">
    <property type="entry name" value="GUSTATORY RECEPTOR 8A-RELATED"/>
    <property type="match status" value="1"/>
</dbReference>
<dbReference type="Pfam" id="PF08395">
    <property type="entry name" value="7tm_7"/>
    <property type="match status" value="1"/>
</dbReference>
<feature type="transmembrane region" description="Helical" evidence="8">
    <location>
        <begin position="36"/>
        <end position="56"/>
    </location>
</feature>
<evidence type="ECO:0000256" key="7">
    <source>
        <dbReference type="ARBA" id="ARBA00023224"/>
    </source>
</evidence>
<evidence type="ECO:0000256" key="3">
    <source>
        <dbReference type="ARBA" id="ARBA00022692"/>
    </source>
</evidence>
<dbReference type="RefSeq" id="XP_049310814.1">
    <property type="nucleotide sequence ID" value="XM_049454857.1"/>
</dbReference>
<dbReference type="Proteomes" id="UP001652620">
    <property type="component" value="Chromosome 4"/>
</dbReference>
<evidence type="ECO:0000256" key="6">
    <source>
        <dbReference type="ARBA" id="ARBA00023170"/>
    </source>
</evidence>
<sequence length="391" mass="45642">MDILKSLGTLHRCLQLSALSQWMVERKTGKVYLSRLLECYAICTLLIAFAILILDIFSDGDYFRMSENDVGHRLDYIQLLGIRVAHFVSVLEAYLRRHGQNTFVKQVREMDRIFECSLNVDVNNGPLRQKILRRGVVMILIFVSVEALKLLVYFLASGRNFSIYWLFYMLPFLICGVRYFQIFTSIMIVRHRLDKLVTAIKELNLLNSKPKQYTYLKHQYDMENTDMKRLLIIRDLYNRLWELTATLNKDFGISILTNVGNDFISITTNCYWMFLQFNTFSASLEKFMQISSNLIWSITHLFNVLMLAMLCERTVQRTTAIAMGLHRIETNIWNDNHNTVIEQFSLQLLHQKLAFSAAGFFDINCSLLYTIAGATTTYLIILIQFHMSDDK</sequence>
<organism evidence="9 10">
    <name type="scientific">Bactrocera dorsalis</name>
    <name type="common">Oriental fruit fly</name>
    <name type="synonym">Dacus dorsalis</name>
    <dbReference type="NCBI Taxonomy" id="27457"/>
    <lineage>
        <taxon>Eukaryota</taxon>
        <taxon>Metazoa</taxon>
        <taxon>Ecdysozoa</taxon>
        <taxon>Arthropoda</taxon>
        <taxon>Hexapoda</taxon>
        <taxon>Insecta</taxon>
        <taxon>Pterygota</taxon>
        <taxon>Neoptera</taxon>
        <taxon>Endopterygota</taxon>
        <taxon>Diptera</taxon>
        <taxon>Brachycera</taxon>
        <taxon>Muscomorpha</taxon>
        <taxon>Tephritoidea</taxon>
        <taxon>Tephritidae</taxon>
        <taxon>Bactrocera</taxon>
        <taxon>Bactrocera</taxon>
    </lineage>
</organism>
<evidence type="ECO:0000256" key="1">
    <source>
        <dbReference type="ARBA" id="ARBA00004651"/>
    </source>
</evidence>
<evidence type="ECO:0000256" key="5">
    <source>
        <dbReference type="ARBA" id="ARBA00023136"/>
    </source>
</evidence>
<keyword evidence="4 8" id="KW-1133">Transmembrane helix</keyword>
<evidence type="ECO:0000256" key="2">
    <source>
        <dbReference type="ARBA" id="ARBA00022475"/>
    </source>
</evidence>
<gene>
    <name evidence="10" type="primary">LOC105228627</name>
</gene>
<keyword evidence="6 8" id="KW-0675">Receptor</keyword>
<protein>
    <recommendedName>
        <fullName evidence="8">Gustatory receptor</fullName>
    </recommendedName>
</protein>
<evidence type="ECO:0000256" key="4">
    <source>
        <dbReference type="ARBA" id="ARBA00022989"/>
    </source>
</evidence>
<name>A0ABM3JNL5_BACDO</name>
<keyword evidence="7 8" id="KW-0807">Transducer</keyword>
<comment type="similarity">
    <text evidence="8">Belongs to the insect chemoreceptor superfamily. Gustatory receptor (GR) family.</text>
</comment>
<feature type="transmembrane region" description="Helical" evidence="8">
    <location>
        <begin position="136"/>
        <end position="156"/>
    </location>
</feature>
<comment type="function">
    <text evidence="8">Gustatory receptor which mediates acceptance or avoidance behavior, depending on its substrates.</text>
</comment>
<feature type="transmembrane region" description="Helical" evidence="8">
    <location>
        <begin position="76"/>
        <end position="95"/>
    </location>
</feature>